<name>A0A1E3WGG9_9HYPH</name>
<dbReference type="Proteomes" id="UP000095042">
    <property type="component" value="Unassembled WGS sequence"/>
</dbReference>
<gene>
    <name evidence="1" type="ORF">AUC71_05625</name>
</gene>
<sequence>MGSSVKKQVFSPQDLRVLDDVLRSASVRADSLGLRSETLQAALRRRLFEIARSGIIDPVELEDAALTSLGINQLRK</sequence>
<evidence type="ECO:0000313" key="2">
    <source>
        <dbReference type="Proteomes" id="UP000095042"/>
    </source>
</evidence>
<comment type="caution">
    <text evidence="1">The sequence shown here is derived from an EMBL/GenBank/DDBJ whole genome shotgun (WGS) entry which is preliminary data.</text>
</comment>
<reference evidence="1 2" key="1">
    <citation type="journal article" date="2016" name="Environ. Microbiol.">
        <title>New Methyloceanibacter diversity from North Sea sediments includes methanotroph containing solely the soluble methane monooxygenase.</title>
        <authorList>
            <person name="Vekeman B."/>
            <person name="Kerckhof F.M."/>
            <person name="Cremers G."/>
            <person name="de Vos P."/>
            <person name="Vandamme P."/>
            <person name="Boon N."/>
            <person name="Op den Camp H.J."/>
            <person name="Heylen K."/>
        </authorList>
    </citation>
    <scope>NUCLEOTIDE SEQUENCE [LARGE SCALE GENOMIC DNA]</scope>
    <source>
        <strain evidence="1 2">R-67177</strain>
    </source>
</reference>
<keyword evidence="2" id="KW-1185">Reference proteome</keyword>
<evidence type="ECO:0000313" key="1">
    <source>
        <dbReference type="EMBL" id="ODS04137.1"/>
    </source>
</evidence>
<dbReference type="AlphaFoldDB" id="A0A1E3WGG9"/>
<proteinExistence type="predicted"/>
<protein>
    <submittedName>
        <fullName evidence="1">Uncharacterized protein</fullName>
    </submittedName>
</protein>
<accession>A0A1E3WGG9</accession>
<dbReference type="EMBL" id="LPWD01000008">
    <property type="protein sequence ID" value="ODS04137.1"/>
    <property type="molecule type" value="Genomic_DNA"/>
</dbReference>
<dbReference type="RefSeq" id="WP_069622658.1">
    <property type="nucleotide sequence ID" value="NZ_LPWD01000008.1"/>
</dbReference>
<organism evidence="1 2">
    <name type="scientific">Methyloceanibacter marginalis</name>
    <dbReference type="NCBI Taxonomy" id="1774971"/>
    <lineage>
        <taxon>Bacteria</taxon>
        <taxon>Pseudomonadati</taxon>
        <taxon>Pseudomonadota</taxon>
        <taxon>Alphaproteobacteria</taxon>
        <taxon>Hyphomicrobiales</taxon>
        <taxon>Hyphomicrobiaceae</taxon>
        <taxon>Methyloceanibacter</taxon>
    </lineage>
</organism>